<feature type="region of interest" description="Disordered" evidence="1">
    <location>
        <begin position="21"/>
        <end position="129"/>
    </location>
</feature>
<keyword evidence="3" id="KW-1185">Reference proteome</keyword>
<feature type="compositionally biased region" description="Low complexity" evidence="1">
    <location>
        <begin position="90"/>
        <end position="112"/>
    </location>
</feature>
<dbReference type="Proteomes" id="UP001577267">
    <property type="component" value="Unassembled WGS sequence"/>
</dbReference>
<sequence>MSAAEASRRCAIAAPITSHNSAPFVASGSMGTGGTSHRRPHSACRCDPTAASGVGHRIAPRPTHRVPGSGGQLTLVPSGTTNSIAPRNGTSSTAPSRTPSARARATVSAPTACVTRATSQAVPTGTSAA</sequence>
<evidence type="ECO:0000313" key="3">
    <source>
        <dbReference type="Proteomes" id="UP001577267"/>
    </source>
</evidence>
<dbReference type="RefSeq" id="WP_375061979.1">
    <property type="nucleotide sequence ID" value="NZ_JBHGBT010000004.1"/>
</dbReference>
<comment type="caution">
    <text evidence="2">The sequence shown here is derived from an EMBL/GenBank/DDBJ whole genome shotgun (WGS) entry which is preliminary data.</text>
</comment>
<name>A0ABV4ZJF9_9ACTN</name>
<dbReference type="EMBL" id="JBHGBT010000004">
    <property type="protein sequence ID" value="MFB4193945.1"/>
    <property type="molecule type" value="Genomic_DNA"/>
</dbReference>
<protein>
    <submittedName>
        <fullName evidence="2">Uncharacterized protein</fullName>
    </submittedName>
</protein>
<evidence type="ECO:0000313" key="2">
    <source>
        <dbReference type="EMBL" id="MFB4193945.1"/>
    </source>
</evidence>
<gene>
    <name evidence="2" type="ORF">ACE11A_06175</name>
</gene>
<organism evidence="2 3">
    <name type="scientific">Streptomyces carpaticus</name>
    <dbReference type="NCBI Taxonomy" id="285558"/>
    <lineage>
        <taxon>Bacteria</taxon>
        <taxon>Bacillati</taxon>
        <taxon>Actinomycetota</taxon>
        <taxon>Actinomycetes</taxon>
        <taxon>Kitasatosporales</taxon>
        <taxon>Streptomycetaceae</taxon>
        <taxon>Streptomyces</taxon>
    </lineage>
</organism>
<feature type="compositionally biased region" description="Polar residues" evidence="1">
    <location>
        <begin position="116"/>
        <end position="129"/>
    </location>
</feature>
<accession>A0ABV4ZJF9</accession>
<proteinExistence type="predicted"/>
<reference evidence="2 3" key="1">
    <citation type="submission" date="2024-09" db="EMBL/GenBank/DDBJ databases">
        <title>Draft genome sequence of multifaceted antimicrobials producing Streptomyces sp. strain FH1.</title>
        <authorList>
            <person name="Hassan F."/>
            <person name="Ali H."/>
            <person name="Hassan N."/>
            <person name="Nawaz A."/>
        </authorList>
    </citation>
    <scope>NUCLEOTIDE SEQUENCE [LARGE SCALE GENOMIC DNA]</scope>
    <source>
        <strain evidence="2 3">FH1</strain>
    </source>
</reference>
<feature type="compositionally biased region" description="Polar residues" evidence="1">
    <location>
        <begin position="75"/>
        <end position="89"/>
    </location>
</feature>
<evidence type="ECO:0000256" key="1">
    <source>
        <dbReference type="SAM" id="MobiDB-lite"/>
    </source>
</evidence>